<protein>
    <submittedName>
        <fullName evidence="1">Uncharacterized protein</fullName>
    </submittedName>
</protein>
<evidence type="ECO:0000313" key="1">
    <source>
        <dbReference type="EMBL" id="SUP35460.1"/>
    </source>
</evidence>
<evidence type="ECO:0000313" key="2">
    <source>
        <dbReference type="Proteomes" id="UP000254150"/>
    </source>
</evidence>
<dbReference type="EMBL" id="UHID01000005">
    <property type="protein sequence ID" value="SUP35460.1"/>
    <property type="molecule type" value="Genomic_DNA"/>
</dbReference>
<sequence>MPPSRPGPALGPRPPREPVARLSAVTGLLDRMSTARHLATLEQLCVRPFLDEGPVRSASDGTAGPGFHLALLAASQAPAGERDTAAEEFGALRESLAVVLEQRWGPAGHVSLWSAFVRAEEARIAGTGQVVEEPWRTLSASVPDVLLWRRADRWIALGTAERETEQPVRLLALATAVDPP</sequence>
<dbReference type="AlphaFoldDB" id="A0A380NBT1"/>
<accession>A0A380NBT1</accession>
<proteinExistence type="predicted"/>
<reference evidence="1 2" key="1">
    <citation type="submission" date="2018-06" db="EMBL/GenBank/DDBJ databases">
        <authorList>
            <consortium name="Pathogen Informatics"/>
            <person name="Doyle S."/>
        </authorList>
    </citation>
    <scope>NUCLEOTIDE SEQUENCE [LARGE SCALE GENOMIC DNA]</scope>
    <source>
        <strain evidence="1 2">NCTC7807</strain>
    </source>
</reference>
<name>A0A380NBT1_STRGR</name>
<organism evidence="1 2">
    <name type="scientific">Streptomyces griseus</name>
    <dbReference type="NCBI Taxonomy" id="1911"/>
    <lineage>
        <taxon>Bacteria</taxon>
        <taxon>Bacillati</taxon>
        <taxon>Actinomycetota</taxon>
        <taxon>Actinomycetes</taxon>
        <taxon>Kitasatosporales</taxon>
        <taxon>Streptomycetaceae</taxon>
        <taxon>Streptomyces</taxon>
    </lineage>
</organism>
<gene>
    <name evidence="1" type="ORF">NCTC7807_02001</name>
</gene>
<dbReference type="Proteomes" id="UP000254150">
    <property type="component" value="Unassembled WGS sequence"/>
</dbReference>